<name>A0ABU0IKN0_9CAUL</name>
<dbReference type="Pfam" id="PF03308">
    <property type="entry name" value="MeaB"/>
    <property type="match status" value="1"/>
</dbReference>
<dbReference type="SMART" id="SM00382">
    <property type="entry name" value="AAA"/>
    <property type="match status" value="1"/>
</dbReference>
<dbReference type="NCBIfam" id="NF006958">
    <property type="entry name" value="PRK09435.1"/>
    <property type="match status" value="1"/>
</dbReference>
<feature type="domain" description="AAA+ ATPase" evidence="2">
    <location>
        <begin position="53"/>
        <end position="228"/>
    </location>
</feature>
<dbReference type="EC" id="2.7.-.-" evidence="3"/>
<sequence>MAAPMDLANLHPRLIAGDRAALARAITLVESRRPDHQAAAQALLEQVMPRTGRAQRVGITGVPGAGKSTTIESLGCNLTAAGHRVAVLAVDPSSGRHGGSILGDKTRMERLAGDPNAYIRPSPSGGALGGVARKTREAMLLCEAAGFDVIIVETVGVGQSETVVAEMVDIFLVLLIPGGGDELQGIKKGLIEIADLIVINKADSDPKLAERSASHYRAALHILTPASPDWTPPVLTASGLLGQGLDKLWSTVERHREVMTANGERLARRAEQDARWMWAMVHERLDAALRAHPEVADLAPQLERQVRAGRLPASAAADRLLKAFGL</sequence>
<dbReference type="Gene3D" id="3.40.50.300">
    <property type="entry name" value="P-loop containing nucleotide triphosphate hydrolases"/>
    <property type="match status" value="1"/>
</dbReference>
<reference evidence="3 4" key="1">
    <citation type="submission" date="2023-07" db="EMBL/GenBank/DDBJ databases">
        <title>Genomic Encyclopedia of Type Strains, Phase IV (KMG-IV): sequencing the most valuable type-strain genomes for metagenomic binning, comparative biology and taxonomic classification.</title>
        <authorList>
            <person name="Goeker M."/>
        </authorList>
    </citation>
    <scope>NUCLEOTIDE SEQUENCE [LARGE SCALE GENOMIC DNA]</scope>
    <source>
        <strain evidence="3 4">DSM 18695</strain>
    </source>
</reference>
<dbReference type="EMBL" id="JAUSVS010000001">
    <property type="protein sequence ID" value="MDQ0462564.1"/>
    <property type="molecule type" value="Genomic_DNA"/>
</dbReference>
<dbReference type="Gene3D" id="1.10.287.130">
    <property type="match status" value="1"/>
</dbReference>
<gene>
    <name evidence="3" type="ORF">QO010_000312</name>
</gene>
<evidence type="ECO:0000256" key="1">
    <source>
        <dbReference type="ARBA" id="ARBA00009625"/>
    </source>
</evidence>
<dbReference type="NCBIfam" id="TIGR00750">
    <property type="entry name" value="lao"/>
    <property type="match status" value="1"/>
</dbReference>
<dbReference type="SUPFAM" id="SSF52540">
    <property type="entry name" value="P-loop containing nucleoside triphosphate hydrolases"/>
    <property type="match status" value="1"/>
</dbReference>
<accession>A0ABU0IKN0</accession>
<proteinExistence type="inferred from homology"/>
<keyword evidence="3" id="KW-0808">Transferase</keyword>
<organism evidence="3 4">
    <name type="scientific">Caulobacter ginsengisoli</name>
    <dbReference type="NCBI Taxonomy" id="400775"/>
    <lineage>
        <taxon>Bacteria</taxon>
        <taxon>Pseudomonadati</taxon>
        <taxon>Pseudomonadota</taxon>
        <taxon>Alphaproteobacteria</taxon>
        <taxon>Caulobacterales</taxon>
        <taxon>Caulobacteraceae</taxon>
        <taxon>Caulobacter</taxon>
    </lineage>
</organism>
<dbReference type="PANTHER" id="PTHR23408:SF3">
    <property type="entry name" value="METHYLMALONIC ACIDURIA TYPE A PROTEIN, MITOCHONDRIAL"/>
    <property type="match status" value="1"/>
</dbReference>
<comment type="caution">
    <text evidence="3">The sequence shown here is derived from an EMBL/GenBank/DDBJ whole genome shotgun (WGS) entry which is preliminary data.</text>
</comment>
<dbReference type="RefSeq" id="WP_307345040.1">
    <property type="nucleotide sequence ID" value="NZ_JAUSVS010000001.1"/>
</dbReference>
<evidence type="ECO:0000259" key="2">
    <source>
        <dbReference type="SMART" id="SM00382"/>
    </source>
</evidence>
<dbReference type="InterPro" id="IPR027417">
    <property type="entry name" value="P-loop_NTPase"/>
</dbReference>
<comment type="similarity">
    <text evidence="1">Belongs to the SIMIBI class G3E GTPase family. ArgK/MeaB subfamily.</text>
</comment>
<dbReference type="GO" id="GO:0016301">
    <property type="term" value="F:kinase activity"/>
    <property type="evidence" value="ECO:0007669"/>
    <property type="project" value="UniProtKB-KW"/>
</dbReference>
<keyword evidence="3" id="KW-0418">Kinase</keyword>
<evidence type="ECO:0000313" key="3">
    <source>
        <dbReference type="EMBL" id="MDQ0462564.1"/>
    </source>
</evidence>
<dbReference type="InterPro" id="IPR003593">
    <property type="entry name" value="AAA+_ATPase"/>
</dbReference>
<dbReference type="Gene3D" id="1.20.5.170">
    <property type="match status" value="1"/>
</dbReference>
<dbReference type="Proteomes" id="UP001228905">
    <property type="component" value="Unassembled WGS sequence"/>
</dbReference>
<keyword evidence="4" id="KW-1185">Reference proteome</keyword>
<evidence type="ECO:0000313" key="4">
    <source>
        <dbReference type="Proteomes" id="UP001228905"/>
    </source>
</evidence>
<dbReference type="InterPro" id="IPR005129">
    <property type="entry name" value="GTPase_ArgK"/>
</dbReference>
<protein>
    <submittedName>
        <fullName evidence="3">LAO/AO transport system kinase</fullName>
        <ecNumber evidence="3">2.7.-.-</ecNumber>
    </submittedName>
</protein>
<dbReference type="CDD" id="cd03114">
    <property type="entry name" value="MMAA-like"/>
    <property type="match status" value="1"/>
</dbReference>
<dbReference type="PANTHER" id="PTHR23408">
    <property type="entry name" value="METHYLMALONYL-COA MUTASE"/>
    <property type="match status" value="1"/>
</dbReference>